<feature type="domain" description="CUT" evidence="9">
    <location>
        <begin position="544"/>
        <end position="630"/>
    </location>
</feature>
<evidence type="ECO:0000256" key="8">
    <source>
        <dbReference type="SAM" id="MobiDB-lite"/>
    </source>
</evidence>
<dbReference type="InterPro" id="IPR051649">
    <property type="entry name" value="CUT_Homeobox"/>
</dbReference>
<dbReference type="Gene3D" id="1.10.260.40">
    <property type="entry name" value="lambda repressor-like DNA-binding domains"/>
    <property type="match status" value="1"/>
</dbReference>
<keyword evidence="11" id="KW-1185">Reference proteome</keyword>
<dbReference type="InterPro" id="IPR003350">
    <property type="entry name" value="CUT_dom"/>
</dbReference>
<dbReference type="PANTHER" id="PTHR14057:SF47">
    <property type="entry name" value="HOMEOBOX PROTEIN ONECUT"/>
    <property type="match status" value="1"/>
</dbReference>
<evidence type="ECO:0000256" key="4">
    <source>
        <dbReference type="ARBA" id="ARBA00023125"/>
    </source>
</evidence>
<organism evidence="10 11">
    <name type="scientific">Trichogramma brassicae</name>
    <dbReference type="NCBI Taxonomy" id="86971"/>
    <lineage>
        <taxon>Eukaryota</taxon>
        <taxon>Metazoa</taxon>
        <taxon>Ecdysozoa</taxon>
        <taxon>Arthropoda</taxon>
        <taxon>Hexapoda</taxon>
        <taxon>Insecta</taxon>
        <taxon>Pterygota</taxon>
        <taxon>Neoptera</taxon>
        <taxon>Endopterygota</taxon>
        <taxon>Hymenoptera</taxon>
        <taxon>Apocrita</taxon>
        <taxon>Proctotrupomorpha</taxon>
        <taxon>Chalcidoidea</taxon>
        <taxon>Trichogrammatidae</taxon>
        <taxon>Trichogramma</taxon>
    </lineage>
</organism>
<feature type="region of interest" description="Disordered" evidence="8">
    <location>
        <begin position="396"/>
        <end position="514"/>
    </location>
</feature>
<feature type="compositionally biased region" description="Low complexity" evidence="8">
    <location>
        <begin position="64"/>
        <end position="132"/>
    </location>
</feature>
<dbReference type="GO" id="GO:0005634">
    <property type="term" value="C:nucleus"/>
    <property type="evidence" value="ECO:0007669"/>
    <property type="project" value="UniProtKB-SubCell"/>
</dbReference>
<feature type="compositionally biased region" description="Low complexity" evidence="8">
    <location>
        <begin position="465"/>
        <end position="488"/>
    </location>
</feature>
<keyword evidence="4" id="KW-0238">DNA-binding</keyword>
<feature type="compositionally biased region" description="Low complexity" evidence="8">
    <location>
        <begin position="448"/>
        <end position="457"/>
    </location>
</feature>
<dbReference type="AlphaFoldDB" id="A0A6H5IS05"/>
<dbReference type="Pfam" id="PF02376">
    <property type="entry name" value="CUT"/>
    <property type="match status" value="1"/>
</dbReference>
<dbReference type="SUPFAM" id="SSF47413">
    <property type="entry name" value="lambda repressor-like DNA-binding domains"/>
    <property type="match status" value="1"/>
</dbReference>
<accession>A0A6H5IS05</accession>
<name>A0A6H5IS05_9HYME</name>
<gene>
    <name evidence="10" type="ORF">TBRA_LOCUS10188</name>
</gene>
<proteinExistence type="inferred from homology"/>
<evidence type="ECO:0000313" key="10">
    <source>
        <dbReference type="EMBL" id="CAB0038405.1"/>
    </source>
</evidence>
<feature type="compositionally biased region" description="Low complexity" evidence="8">
    <location>
        <begin position="411"/>
        <end position="427"/>
    </location>
</feature>
<evidence type="ECO:0000256" key="6">
    <source>
        <dbReference type="ARBA" id="ARBA00023163"/>
    </source>
</evidence>
<comment type="subcellular location">
    <subcellularLocation>
        <location evidence="1">Nucleus</location>
    </subcellularLocation>
</comment>
<dbReference type="OrthoDB" id="10068888at2759"/>
<feature type="region of interest" description="Disordered" evidence="8">
    <location>
        <begin position="180"/>
        <end position="252"/>
    </location>
</feature>
<evidence type="ECO:0000256" key="5">
    <source>
        <dbReference type="ARBA" id="ARBA00023155"/>
    </source>
</evidence>
<dbReference type="GO" id="GO:0000981">
    <property type="term" value="F:DNA-binding transcription factor activity, RNA polymerase II-specific"/>
    <property type="evidence" value="ECO:0007669"/>
    <property type="project" value="TreeGrafter"/>
</dbReference>
<dbReference type="PANTHER" id="PTHR14057">
    <property type="entry name" value="TRANSCRIPTION FACTOR ONECUT"/>
    <property type="match status" value="1"/>
</dbReference>
<evidence type="ECO:0000256" key="3">
    <source>
        <dbReference type="ARBA" id="ARBA00023015"/>
    </source>
</evidence>
<dbReference type="SMART" id="SM01109">
    <property type="entry name" value="CUT"/>
    <property type="match status" value="1"/>
</dbReference>
<dbReference type="Proteomes" id="UP000479190">
    <property type="component" value="Unassembled WGS sequence"/>
</dbReference>
<reference evidence="10 11" key="1">
    <citation type="submission" date="2020-02" db="EMBL/GenBank/DDBJ databases">
        <authorList>
            <person name="Ferguson B K."/>
        </authorList>
    </citation>
    <scope>NUCLEOTIDE SEQUENCE [LARGE SCALE GENOMIC DNA]</scope>
</reference>
<evidence type="ECO:0000256" key="1">
    <source>
        <dbReference type="ARBA" id="ARBA00004123"/>
    </source>
</evidence>
<feature type="compositionally biased region" description="Low complexity" evidence="8">
    <location>
        <begin position="231"/>
        <end position="240"/>
    </location>
</feature>
<keyword evidence="6" id="KW-0804">Transcription</keyword>
<dbReference type="PROSITE" id="PS51042">
    <property type="entry name" value="CUT"/>
    <property type="match status" value="1"/>
</dbReference>
<comment type="similarity">
    <text evidence="2">Belongs to the CUT homeobox family.</text>
</comment>
<feature type="compositionally biased region" description="Low complexity" evidence="8">
    <location>
        <begin position="495"/>
        <end position="513"/>
    </location>
</feature>
<keyword evidence="3" id="KW-0805">Transcription regulation</keyword>
<feature type="region of interest" description="Disordered" evidence="8">
    <location>
        <begin position="1"/>
        <end position="132"/>
    </location>
</feature>
<feature type="compositionally biased region" description="Basic residues" evidence="8">
    <location>
        <begin position="181"/>
        <end position="190"/>
    </location>
</feature>
<feature type="compositionally biased region" description="Basic and acidic residues" evidence="8">
    <location>
        <begin position="1"/>
        <end position="11"/>
    </location>
</feature>
<dbReference type="FunFam" id="1.10.260.40:FF:000005">
    <property type="entry name" value="One cut domain family member"/>
    <property type="match status" value="1"/>
</dbReference>
<feature type="compositionally biased region" description="Low complexity" evidence="8">
    <location>
        <begin position="323"/>
        <end position="358"/>
    </location>
</feature>
<feature type="compositionally biased region" description="Gly residues" evidence="8">
    <location>
        <begin position="48"/>
        <end position="63"/>
    </location>
</feature>
<protein>
    <recommendedName>
        <fullName evidence="9">CUT domain-containing protein</fullName>
    </recommendedName>
</protein>
<keyword evidence="5" id="KW-0371">Homeobox</keyword>
<evidence type="ECO:0000259" key="9">
    <source>
        <dbReference type="PROSITE" id="PS51042"/>
    </source>
</evidence>
<evidence type="ECO:0000256" key="2">
    <source>
        <dbReference type="ARBA" id="ARBA00008190"/>
    </source>
</evidence>
<evidence type="ECO:0000256" key="7">
    <source>
        <dbReference type="ARBA" id="ARBA00023242"/>
    </source>
</evidence>
<feature type="region of interest" description="Disordered" evidence="8">
    <location>
        <begin position="323"/>
        <end position="360"/>
    </location>
</feature>
<dbReference type="EMBL" id="CADCXV010000906">
    <property type="protein sequence ID" value="CAB0038405.1"/>
    <property type="molecule type" value="Genomic_DNA"/>
</dbReference>
<sequence>MEGPGDARHAPLPDQQQTRRQLRSLGAGALADSPANGMCATTSSSTAAGGGGNGGGGGGGGGRPTSTTTGVAAGSQQQQSAGGGSNASSSRLQPRQQAPTAQAQQQQRQQPPTQQQPATQPQQQQPQQQQEVVVVGGGAEVMSGSSASQSPDIACASIPLELLAAGALGPVKEERELITDHHHHHHHHHLQQQQQHHLQHHHHHQQTSVIVQTSHGECDSRATDDPDDDQQSQQSQQQQQIGKLSPSSAAGIGMIDAGDFRAMQPEPTYQTLTSVAERMSPPGFSPGSSYATLTPLQPLPPISTVSDKFDKFYGAHHASAATNAGSAGNTGSSAGGNQTANQQQSQQQQSQQQQQTQSNVSGSFAVMQNNGLANIGLGGMAGSPYGYDKLPSMGMSPPHNYASPGAGPGGLQPSPLSPQSAYSQSALNSPHKSASPPGGHGGYEPAFLPRLQQSPQGLSPPSPAPGQQQQQQYHQQQQHQHHSPLGPASSPPPSLQHHQQQQHMQQQQQHVQHTSVVMKTVSVSAAAAAAAAATAASNGGGSSGGGGSEVEEINTKELAQRISAELKRYSIPQAIFAQRVLCRSQGTLSDLLRNPKPWSKLKSGRETFRRMWKWLQEPEFQRMSALRLAGDPSEVRRGLGAGGREKMPIFHARIPNKQRHTCDRAGATHDALLVVVVVDIPEQQFRRRWRRRRRRRWRQQQRGLGRNDGYPARSRHYRQFASSTVSQRICATATTTTAAVVAASAATTTERYYTRSIDIIQCTTLELMHRHTRITIRASEFTYSRWARIYARGRGLNVRGTKHAPTLYSCITTRMHIKTHTRAWRICSSHTLCARTRYYSRYKYIEAYYGGGGHPAHLQQQQWWHWCGPPPPRGYRY</sequence>
<keyword evidence="7" id="KW-0539">Nucleus</keyword>
<evidence type="ECO:0000313" key="11">
    <source>
        <dbReference type="Proteomes" id="UP000479190"/>
    </source>
</evidence>
<dbReference type="InterPro" id="IPR010982">
    <property type="entry name" value="Lambda_DNA-bd_dom_sf"/>
</dbReference>
<dbReference type="GO" id="GO:0000978">
    <property type="term" value="F:RNA polymerase II cis-regulatory region sequence-specific DNA binding"/>
    <property type="evidence" value="ECO:0007669"/>
    <property type="project" value="TreeGrafter"/>
</dbReference>